<organism evidence="1 2">
    <name type="scientific">Tistlia consotensis USBA 355</name>
    <dbReference type="NCBI Taxonomy" id="560819"/>
    <lineage>
        <taxon>Bacteria</taxon>
        <taxon>Pseudomonadati</taxon>
        <taxon>Pseudomonadota</taxon>
        <taxon>Alphaproteobacteria</taxon>
        <taxon>Rhodospirillales</taxon>
        <taxon>Rhodovibrionaceae</taxon>
        <taxon>Tistlia</taxon>
    </lineage>
</organism>
<dbReference type="AlphaFoldDB" id="A0A1Y6CKU4"/>
<dbReference type="EMBL" id="FWZX01000029">
    <property type="protein sequence ID" value="SMF69614.1"/>
    <property type="molecule type" value="Genomic_DNA"/>
</dbReference>
<dbReference type="STRING" id="560819.SAMN05428998_1292"/>
<sequence>MQKRKSSSFAGSFSKSAYLGTASNLQDIAEAELAKAQSLAEQARAESDPARRRVLIEQAREAALTARSVSEKVKQLVK</sequence>
<dbReference type="Proteomes" id="UP000192917">
    <property type="component" value="Unassembled WGS sequence"/>
</dbReference>
<gene>
    <name evidence="1" type="ORF">SAMN05428998_1292</name>
</gene>
<keyword evidence="2" id="KW-1185">Reference proteome</keyword>
<evidence type="ECO:0000313" key="1">
    <source>
        <dbReference type="EMBL" id="SMF69614.1"/>
    </source>
</evidence>
<evidence type="ECO:0000313" key="2">
    <source>
        <dbReference type="Proteomes" id="UP000192917"/>
    </source>
</evidence>
<accession>A0A1Y6CKU4</accession>
<protein>
    <submittedName>
        <fullName evidence="1">Uncharacterized protein</fullName>
    </submittedName>
</protein>
<reference evidence="1 2" key="1">
    <citation type="submission" date="2017-04" db="EMBL/GenBank/DDBJ databases">
        <authorList>
            <person name="Afonso C.L."/>
            <person name="Miller P.J."/>
            <person name="Scott M.A."/>
            <person name="Spackman E."/>
            <person name="Goraichik I."/>
            <person name="Dimitrov K.M."/>
            <person name="Suarez D.L."/>
            <person name="Swayne D.E."/>
        </authorList>
    </citation>
    <scope>NUCLEOTIDE SEQUENCE [LARGE SCALE GENOMIC DNA]</scope>
    <source>
        <strain evidence="1 2">USBA 355</strain>
    </source>
</reference>
<name>A0A1Y6CKU4_9PROT</name>
<proteinExistence type="predicted"/>
<dbReference type="RefSeq" id="WP_085125504.1">
    <property type="nucleotide sequence ID" value="NZ_FWZX01000029.1"/>
</dbReference>